<dbReference type="Proteomes" id="UP000011550">
    <property type="component" value="Unassembled WGS sequence"/>
</dbReference>
<reference evidence="1 2" key="1">
    <citation type="journal article" date="2014" name="PLoS Genet.">
        <title>Phylogenetically driven sequencing of extremely halophilic archaea reveals strategies for static and dynamic osmo-response.</title>
        <authorList>
            <person name="Becker E.A."/>
            <person name="Seitzer P.M."/>
            <person name="Tritt A."/>
            <person name="Larsen D."/>
            <person name="Krusor M."/>
            <person name="Yao A.I."/>
            <person name="Wu D."/>
            <person name="Madern D."/>
            <person name="Eisen J.A."/>
            <person name="Darling A.E."/>
            <person name="Facciotti M.T."/>
        </authorList>
    </citation>
    <scope>NUCLEOTIDE SEQUENCE [LARGE SCALE GENOMIC DNA]</scope>
    <source>
        <strain evidence="1 2">ATCC BAA-1512</strain>
    </source>
</reference>
<sequence length="137" mass="14390">MDTEPSTEAVIREMQDAAISRALADGDEARRSFAVAGALEQARDVSGDASFDGGGTALAASLAFLSTLFAHRRLRSSLRPTVRVTDDSAWFPSGMPARVDTDLVITGARLAVQRFDVEPALVGALGDVPVEEIASGE</sequence>
<dbReference type="AlphaFoldDB" id="M0I8D1"/>
<name>M0I8D1_9EURY</name>
<evidence type="ECO:0000313" key="1">
    <source>
        <dbReference type="EMBL" id="ELZ93026.1"/>
    </source>
</evidence>
<dbReference type="EMBL" id="AOLN01000015">
    <property type="protein sequence ID" value="ELZ93026.1"/>
    <property type="molecule type" value="Genomic_DNA"/>
</dbReference>
<accession>M0I8D1</accession>
<dbReference type="PATRIC" id="fig|662479.7.peg.2438"/>
<keyword evidence="2" id="KW-1185">Reference proteome</keyword>
<organism evidence="1 2">
    <name type="scientific">Haloferax mucosum ATCC BAA-1512</name>
    <dbReference type="NCBI Taxonomy" id="662479"/>
    <lineage>
        <taxon>Archaea</taxon>
        <taxon>Methanobacteriati</taxon>
        <taxon>Methanobacteriota</taxon>
        <taxon>Stenosarchaea group</taxon>
        <taxon>Halobacteria</taxon>
        <taxon>Halobacteriales</taxon>
        <taxon>Haloferacaceae</taxon>
        <taxon>Haloferax</taxon>
    </lineage>
</organism>
<dbReference type="OrthoDB" id="343126at2157"/>
<protein>
    <submittedName>
        <fullName evidence="1">Uncharacterized protein</fullName>
    </submittedName>
</protein>
<dbReference type="STRING" id="662479.C440_12031"/>
<dbReference type="RefSeq" id="WP_008320731.1">
    <property type="nucleotide sequence ID" value="NZ_AOLN01000015.1"/>
</dbReference>
<comment type="caution">
    <text evidence="1">The sequence shown here is derived from an EMBL/GenBank/DDBJ whole genome shotgun (WGS) entry which is preliminary data.</text>
</comment>
<gene>
    <name evidence="1" type="ORF">C440_12031</name>
</gene>
<proteinExistence type="predicted"/>
<evidence type="ECO:0000313" key="2">
    <source>
        <dbReference type="Proteomes" id="UP000011550"/>
    </source>
</evidence>